<accession>A0A5J4YZF4</accession>
<dbReference type="AlphaFoldDB" id="A0A5J4YZF4"/>
<dbReference type="Gene3D" id="1.20.1050.10">
    <property type="match status" value="1"/>
</dbReference>
<dbReference type="GO" id="GO:0006749">
    <property type="term" value="P:glutathione metabolic process"/>
    <property type="evidence" value="ECO:0007669"/>
    <property type="project" value="TreeGrafter"/>
</dbReference>
<dbReference type="OrthoDB" id="414243at2759"/>
<gene>
    <name evidence="3" type="ORF">FVE85_2289</name>
</gene>
<dbReference type="SUPFAM" id="SSF47616">
    <property type="entry name" value="GST C-terminal domain-like"/>
    <property type="match status" value="1"/>
</dbReference>
<dbReference type="Gene3D" id="3.40.30.10">
    <property type="entry name" value="Glutaredoxin"/>
    <property type="match status" value="1"/>
</dbReference>
<dbReference type="InterPro" id="IPR036282">
    <property type="entry name" value="Glutathione-S-Trfase_C_sf"/>
</dbReference>
<reference evidence="4" key="1">
    <citation type="journal article" date="2019" name="Nat. Commun.">
        <title>Expansion of phycobilisome linker gene families in mesophilic red algae.</title>
        <authorList>
            <person name="Lee J."/>
            <person name="Kim D."/>
            <person name="Bhattacharya D."/>
            <person name="Yoon H.S."/>
        </authorList>
    </citation>
    <scope>NUCLEOTIDE SEQUENCE [LARGE SCALE GENOMIC DNA]</scope>
    <source>
        <strain evidence="4">CCMP 1328</strain>
    </source>
</reference>
<dbReference type="PROSITE" id="PS50404">
    <property type="entry name" value="GST_NTER"/>
    <property type="match status" value="1"/>
</dbReference>
<dbReference type="EMBL" id="VRMN01000003">
    <property type="protein sequence ID" value="KAA8496134.1"/>
    <property type="molecule type" value="Genomic_DNA"/>
</dbReference>
<organism evidence="3 4">
    <name type="scientific">Porphyridium purpureum</name>
    <name type="common">Red alga</name>
    <name type="synonym">Porphyridium cruentum</name>
    <dbReference type="NCBI Taxonomy" id="35688"/>
    <lineage>
        <taxon>Eukaryota</taxon>
        <taxon>Rhodophyta</taxon>
        <taxon>Bangiophyceae</taxon>
        <taxon>Porphyridiales</taxon>
        <taxon>Porphyridiaceae</taxon>
        <taxon>Porphyridium</taxon>
    </lineage>
</organism>
<evidence type="ECO:0000313" key="4">
    <source>
        <dbReference type="Proteomes" id="UP000324585"/>
    </source>
</evidence>
<dbReference type="InterPro" id="IPR010987">
    <property type="entry name" value="Glutathione-S-Trfase_C-like"/>
</dbReference>
<dbReference type="InterPro" id="IPR036249">
    <property type="entry name" value="Thioredoxin-like_sf"/>
</dbReference>
<dbReference type="SUPFAM" id="SSF52833">
    <property type="entry name" value="Thioredoxin-like"/>
    <property type="match status" value="1"/>
</dbReference>
<dbReference type="OMA" id="QEMCTIN"/>
<keyword evidence="3" id="KW-0808">Transferase</keyword>
<name>A0A5J4YZF4_PORPP</name>
<feature type="domain" description="GST N-terminal" evidence="1">
    <location>
        <begin position="1"/>
        <end position="94"/>
    </location>
</feature>
<feature type="domain" description="GST C-terminal" evidence="2">
    <location>
        <begin position="98"/>
        <end position="232"/>
    </location>
</feature>
<evidence type="ECO:0000259" key="2">
    <source>
        <dbReference type="PROSITE" id="PS50405"/>
    </source>
</evidence>
<dbReference type="InterPro" id="IPR004046">
    <property type="entry name" value="GST_C"/>
</dbReference>
<dbReference type="InterPro" id="IPR050213">
    <property type="entry name" value="GST_superfamily"/>
</dbReference>
<dbReference type="PANTHER" id="PTHR11571">
    <property type="entry name" value="GLUTATHIONE S-TRANSFERASE"/>
    <property type="match status" value="1"/>
</dbReference>
<dbReference type="Pfam" id="PF14497">
    <property type="entry name" value="GST_C_3"/>
    <property type="match status" value="1"/>
</dbReference>
<dbReference type="InterPro" id="IPR004045">
    <property type="entry name" value="Glutathione_S-Trfase_N"/>
</dbReference>
<keyword evidence="4" id="KW-1185">Reference proteome</keyword>
<proteinExistence type="predicted"/>
<dbReference type="Proteomes" id="UP000324585">
    <property type="component" value="Unassembled WGS sequence"/>
</dbReference>
<sequence>MELVYIGVRARAETIRMVLRHVGMPFKDTVLTDSEGIAQAKLGAPMEKFPILILNSDAHEESPSSGAGGGAQVITLFESGAIARYIGSQTGLYPIATQPLVAAHTDGIFDVAQHLMQINTVVNVYSGNTFETEKSAVFEKINAQFPKLERIIQSSPTGFFSADKPLIGDFHMFYLLDQIILLETTFLSRTFPALYAFYKRMLVSSLGLRSYLVERARVGTVGFDKSFIRTKAVEIPYDSLIMEQH</sequence>
<dbReference type="GO" id="GO:0004364">
    <property type="term" value="F:glutathione transferase activity"/>
    <property type="evidence" value="ECO:0007669"/>
    <property type="project" value="TreeGrafter"/>
</dbReference>
<dbReference type="PROSITE" id="PS50405">
    <property type="entry name" value="GST_CTER"/>
    <property type="match status" value="1"/>
</dbReference>
<evidence type="ECO:0000259" key="1">
    <source>
        <dbReference type="PROSITE" id="PS50404"/>
    </source>
</evidence>
<protein>
    <submittedName>
        <fullName evidence="3">Glutathione S-transferase class-mu 28 kDa isozyme</fullName>
    </submittedName>
</protein>
<comment type="caution">
    <text evidence="3">The sequence shown here is derived from an EMBL/GenBank/DDBJ whole genome shotgun (WGS) entry which is preliminary data.</text>
</comment>
<evidence type="ECO:0000313" key="3">
    <source>
        <dbReference type="EMBL" id="KAA8496134.1"/>
    </source>
</evidence>